<dbReference type="InterPro" id="IPR005900">
    <property type="entry name" value="6-phosphogluconolactonase_DevB"/>
</dbReference>
<evidence type="ECO:0000256" key="2">
    <source>
        <dbReference type="ARBA" id="ARBA00002681"/>
    </source>
</evidence>
<dbReference type="GO" id="GO:0006098">
    <property type="term" value="P:pentose-phosphate shunt"/>
    <property type="evidence" value="ECO:0007669"/>
    <property type="project" value="UniProtKB-UniPathway"/>
</dbReference>
<dbReference type="Pfam" id="PF01182">
    <property type="entry name" value="Glucosamine_iso"/>
    <property type="match status" value="1"/>
</dbReference>
<comment type="pathway">
    <text evidence="3 7">Carbohydrate degradation; pentose phosphate pathway; D-ribulose 5-phosphate from D-glucose 6-phosphate (oxidative stage): step 2/3.</text>
</comment>
<sequence>MQNRKLEVLPDKVALVARARAFCVETIRSAIAERDRCTIALSGGSTPRPLYEQLAAESLPWDRLHVFWGDERYVSPDHPESNQRMAREAWLDKVPIPAENLHPMPTADGDAAVDAEHADGVIRSFFQLADGEFPEFDLILLGMGDDGHTASLFPHTNSLQVCDRSVTVGNKGDSLRLTFSVPVLNCARRVLFLISGANKRPALKQVLASEGDNAAYPSRLVQPAGELWWLLDADAGADLVA</sequence>
<dbReference type="CDD" id="cd01400">
    <property type="entry name" value="6PGL"/>
    <property type="match status" value="1"/>
</dbReference>
<dbReference type="PANTHER" id="PTHR11054">
    <property type="entry name" value="6-PHOSPHOGLUCONOLACTONASE"/>
    <property type="match status" value="1"/>
</dbReference>
<reference evidence="9 10" key="1">
    <citation type="submission" date="2013-05" db="EMBL/GenBank/DDBJ databases">
        <title>Draft genome sequence of Rubidibacter lacunae KORDI 51-2.</title>
        <authorList>
            <person name="Choi D.H."/>
            <person name="Noh J.H."/>
            <person name="Kwon K.-K."/>
            <person name="Lee J.-H."/>
            <person name="Ryu J.-Y."/>
        </authorList>
    </citation>
    <scope>NUCLEOTIDE SEQUENCE [LARGE SCALE GENOMIC DNA]</scope>
    <source>
        <strain evidence="9 10">KORDI 51-2</strain>
    </source>
</reference>
<dbReference type="AlphaFoldDB" id="U5D7V4"/>
<dbReference type="EC" id="3.1.1.31" evidence="5 7"/>
<feature type="domain" description="Glucosamine/galactosamine-6-phosphate isomerase" evidence="8">
    <location>
        <begin position="10"/>
        <end position="229"/>
    </location>
</feature>
<evidence type="ECO:0000256" key="3">
    <source>
        <dbReference type="ARBA" id="ARBA00004961"/>
    </source>
</evidence>
<dbReference type="OrthoDB" id="9810967at2"/>
<keyword evidence="10" id="KW-1185">Reference proteome</keyword>
<dbReference type="eggNOG" id="COG0363">
    <property type="taxonomic scope" value="Bacteria"/>
</dbReference>
<dbReference type="FunCoup" id="U5D7V4">
    <property type="interactions" value="260"/>
</dbReference>
<organism evidence="9 10">
    <name type="scientific">Rubidibacter lacunae KORDI 51-2</name>
    <dbReference type="NCBI Taxonomy" id="582515"/>
    <lineage>
        <taxon>Bacteria</taxon>
        <taxon>Bacillati</taxon>
        <taxon>Cyanobacteriota</taxon>
        <taxon>Cyanophyceae</taxon>
        <taxon>Oscillatoriophycideae</taxon>
        <taxon>Chroococcales</taxon>
        <taxon>Aphanothecaceae</taxon>
        <taxon>Rubidibacter</taxon>
    </lineage>
</organism>
<comment type="caution">
    <text evidence="9">The sequence shown here is derived from an EMBL/GenBank/DDBJ whole genome shotgun (WGS) entry which is preliminary data.</text>
</comment>
<dbReference type="Proteomes" id="UP000016960">
    <property type="component" value="Unassembled WGS sequence"/>
</dbReference>
<dbReference type="InterPro" id="IPR006148">
    <property type="entry name" value="Glc/Gal-6P_isomerase"/>
</dbReference>
<dbReference type="PATRIC" id="fig|582515.4.peg.3014"/>
<evidence type="ECO:0000313" key="9">
    <source>
        <dbReference type="EMBL" id="ERN40698.1"/>
    </source>
</evidence>
<evidence type="ECO:0000256" key="4">
    <source>
        <dbReference type="ARBA" id="ARBA00010662"/>
    </source>
</evidence>
<gene>
    <name evidence="7" type="primary">pgl</name>
    <name evidence="9" type="ORF">KR51_00026840</name>
</gene>
<dbReference type="EMBL" id="ASSJ01000070">
    <property type="protein sequence ID" value="ERN40698.1"/>
    <property type="molecule type" value="Genomic_DNA"/>
</dbReference>
<evidence type="ECO:0000313" key="10">
    <source>
        <dbReference type="Proteomes" id="UP000016960"/>
    </source>
</evidence>
<dbReference type="UniPathway" id="UPA00115">
    <property type="reaction ID" value="UER00409"/>
</dbReference>
<evidence type="ECO:0000256" key="7">
    <source>
        <dbReference type="RuleBase" id="RU365095"/>
    </source>
</evidence>
<name>U5D7V4_9CHRO</name>
<comment type="function">
    <text evidence="2 7">Hydrolysis of 6-phosphogluconolactone to 6-phosphogluconate.</text>
</comment>
<dbReference type="NCBIfam" id="TIGR01198">
    <property type="entry name" value="pgl"/>
    <property type="match status" value="1"/>
</dbReference>
<dbReference type="STRING" id="582515.KR51_00026840"/>
<dbReference type="GO" id="GO:0005975">
    <property type="term" value="P:carbohydrate metabolic process"/>
    <property type="evidence" value="ECO:0007669"/>
    <property type="project" value="UniProtKB-UniRule"/>
</dbReference>
<dbReference type="Gene3D" id="3.40.50.1360">
    <property type="match status" value="1"/>
</dbReference>
<dbReference type="InterPro" id="IPR037171">
    <property type="entry name" value="NagB/RpiA_transferase-like"/>
</dbReference>
<proteinExistence type="inferred from homology"/>
<evidence type="ECO:0000256" key="1">
    <source>
        <dbReference type="ARBA" id="ARBA00000832"/>
    </source>
</evidence>
<dbReference type="RefSeq" id="WP_022608113.1">
    <property type="nucleotide sequence ID" value="NZ_ASSJ01000070.1"/>
</dbReference>
<dbReference type="InParanoid" id="U5D7V4"/>
<comment type="similarity">
    <text evidence="4 7">Belongs to the glucosamine/galactosamine-6-phosphate isomerase family. 6-phosphogluconolactonase subfamily.</text>
</comment>
<dbReference type="InterPro" id="IPR039104">
    <property type="entry name" value="6PGL"/>
</dbReference>
<evidence type="ECO:0000259" key="8">
    <source>
        <dbReference type="Pfam" id="PF01182"/>
    </source>
</evidence>
<protein>
    <recommendedName>
        <fullName evidence="6 7">6-phosphogluconolactonase</fullName>
        <shortName evidence="7">6PGL</shortName>
        <ecNumber evidence="5 7">3.1.1.31</ecNumber>
    </recommendedName>
</protein>
<comment type="catalytic activity">
    <reaction evidence="1 7">
        <text>6-phospho-D-glucono-1,5-lactone + H2O = 6-phospho-D-gluconate + H(+)</text>
        <dbReference type="Rhea" id="RHEA:12556"/>
        <dbReference type="ChEBI" id="CHEBI:15377"/>
        <dbReference type="ChEBI" id="CHEBI:15378"/>
        <dbReference type="ChEBI" id="CHEBI:57955"/>
        <dbReference type="ChEBI" id="CHEBI:58759"/>
        <dbReference type="EC" id="3.1.1.31"/>
    </reaction>
</comment>
<accession>U5D7V4</accession>
<evidence type="ECO:0000256" key="6">
    <source>
        <dbReference type="ARBA" id="ARBA00020337"/>
    </source>
</evidence>
<dbReference type="SUPFAM" id="SSF100950">
    <property type="entry name" value="NagB/RpiA/CoA transferase-like"/>
    <property type="match status" value="1"/>
</dbReference>
<dbReference type="GO" id="GO:0017057">
    <property type="term" value="F:6-phosphogluconolactonase activity"/>
    <property type="evidence" value="ECO:0007669"/>
    <property type="project" value="UniProtKB-UniRule"/>
</dbReference>
<dbReference type="PANTHER" id="PTHR11054:SF0">
    <property type="entry name" value="6-PHOSPHOGLUCONOLACTONASE"/>
    <property type="match status" value="1"/>
</dbReference>
<keyword evidence="7 9" id="KW-0378">Hydrolase</keyword>
<evidence type="ECO:0000256" key="5">
    <source>
        <dbReference type="ARBA" id="ARBA00013198"/>
    </source>
</evidence>